<protein>
    <submittedName>
        <fullName evidence="12">ABC transporter permease</fullName>
    </submittedName>
</protein>
<dbReference type="PANTHER" id="PTHR30413:SF10">
    <property type="entry name" value="CAPSULE POLYSACCHARIDE EXPORT INNER-MEMBRANE PROTEIN CTRC"/>
    <property type="match status" value="1"/>
</dbReference>
<evidence type="ECO:0000256" key="5">
    <source>
        <dbReference type="ARBA" id="ARBA00022597"/>
    </source>
</evidence>
<dbReference type="EMBL" id="CP053708">
    <property type="protein sequence ID" value="QKE90165.1"/>
    <property type="molecule type" value="Genomic_DNA"/>
</dbReference>
<gene>
    <name evidence="12" type="ORF">HN018_09000</name>
</gene>
<evidence type="ECO:0000256" key="10">
    <source>
        <dbReference type="SAM" id="Phobius"/>
    </source>
</evidence>
<evidence type="ECO:0000313" key="12">
    <source>
        <dbReference type="EMBL" id="QKE90165.1"/>
    </source>
</evidence>
<comment type="subcellular location">
    <subcellularLocation>
        <location evidence="1">Cell membrane</location>
        <topology evidence="1">Multi-pass membrane protein</topology>
    </subcellularLocation>
</comment>
<feature type="transmembrane region" description="Helical" evidence="10">
    <location>
        <begin position="34"/>
        <end position="57"/>
    </location>
</feature>
<evidence type="ECO:0000256" key="6">
    <source>
        <dbReference type="ARBA" id="ARBA00022692"/>
    </source>
</evidence>
<name>A0A6M8HPH1_9PROT</name>
<feature type="transmembrane region" description="Helical" evidence="10">
    <location>
        <begin position="114"/>
        <end position="139"/>
    </location>
</feature>
<evidence type="ECO:0000259" key="11">
    <source>
        <dbReference type="Pfam" id="PF01061"/>
    </source>
</evidence>
<organism evidence="12 13">
    <name type="scientific">Lichenicola cladoniae</name>
    <dbReference type="NCBI Taxonomy" id="1484109"/>
    <lineage>
        <taxon>Bacteria</taxon>
        <taxon>Pseudomonadati</taxon>
        <taxon>Pseudomonadota</taxon>
        <taxon>Alphaproteobacteria</taxon>
        <taxon>Acetobacterales</taxon>
        <taxon>Acetobacteraceae</taxon>
        <taxon>Lichenicola</taxon>
    </lineage>
</organism>
<feature type="domain" description="ABC-2 type transporter transmembrane" evidence="11">
    <location>
        <begin position="17"/>
        <end position="222"/>
    </location>
</feature>
<keyword evidence="8" id="KW-0625">Polysaccharide transport</keyword>
<dbReference type="AlphaFoldDB" id="A0A6M8HPH1"/>
<dbReference type="GO" id="GO:0015774">
    <property type="term" value="P:polysaccharide transport"/>
    <property type="evidence" value="ECO:0007669"/>
    <property type="project" value="UniProtKB-KW"/>
</dbReference>
<accession>A0A6M8HPH1</accession>
<dbReference type="Pfam" id="PF01061">
    <property type="entry name" value="ABC2_membrane"/>
    <property type="match status" value="1"/>
</dbReference>
<keyword evidence="4" id="KW-1003">Cell membrane</keyword>
<evidence type="ECO:0000256" key="9">
    <source>
        <dbReference type="ARBA" id="ARBA00023136"/>
    </source>
</evidence>
<evidence type="ECO:0000256" key="3">
    <source>
        <dbReference type="ARBA" id="ARBA00022448"/>
    </source>
</evidence>
<feature type="transmembrane region" description="Helical" evidence="10">
    <location>
        <begin position="179"/>
        <end position="199"/>
    </location>
</feature>
<dbReference type="GO" id="GO:0043190">
    <property type="term" value="C:ATP-binding cassette (ABC) transporter complex"/>
    <property type="evidence" value="ECO:0007669"/>
    <property type="project" value="InterPro"/>
</dbReference>
<dbReference type="InterPro" id="IPR000412">
    <property type="entry name" value="ABC_2_transport"/>
</dbReference>
<proteinExistence type="inferred from homology"/>
<evidence type="ECO:0000313" key="13">
    <source>
        <dbReference type="Proteomes" id="UP000500767"/>
    </source>
</evidence>
<comment type="similarity">
    <text evidence="2">Belongs to the ABC-2 integral membrane protein family.</text>
</comment>
<dbReference type="PRINTS" id="PR00164">
    <property type="entry name" value="ABC2TRNSPORT"/>
</dbReference>
<keyword evidence="13" id="KW-1185">Reference proteome</keyword>
<dbReference type="Proteomes" id="UP000500767">
    <property type="component" value="Chromosome"/>
</dbReference>
<evidence type="ECO:0000256" key="4">
    <source>
        <dbReference type="ARBA" id="ARBA00022475"/>
    </source>
</evidence>
<dbReference type="KEGG" id="lck:HN018_09000"/>
<evidence type="ECO:0000256" key="2">
    <source>
        <dbReference type="ARBA" id="ARBA00007783"/>
    </source>
</evidence>
<dbReference type="InterPro" id="IPR013525">
    <property type="entry name" value="ABC2_TM"/>
</dbReference>
<sequence length="262" mass="29144">MPVVSLLTLIRVQLRVIGALIIRELHTRYGRENIGFLWVVGEPILFCAGVAILWTAIRPAHEHGLPMTAIVVTGYVPLTMWRHCIMRAVKAFESNGSLLFHRQVTPLDIILARVLLEVAGTLIAGVLVAAGAMVLGFMAPPEDYGLLYFGLVFQMFFSLGSALLIAALSELSELVEKSVGVLSYLALPFTGAFTMVDWLPPHFRWILLWSPSVNNIEMIRGGWFGYGVHAHFDVVYDAWITLLMILIGLSLTLRVRKYIAIQ</sequence>
<keyword evidence="6 10" id="KW-0812">Transmembrane</keyword>
<dbReference type="PANTHER" id="PTHR30413">
    <property type="entry name" value="INNER MEMBRANE TRANSPORT PERMEASE"/>
    <property type="match status" value="1"/>
</dbReference>
<feature type="transmembrane region" description="Helical" evidence="10">
    <location>
        <begin position="234"/>
        <end position="253"/>
    </location>
</feature>
<reference evidence="12 13" key="1">
    <citation type="journal article" date="2014" name="World J. Microbiol. Biotechnol.">
        <title>Biodiversity and physiological characteristics of Antarctic and Arctic lichens-associated bacteria.</title>
        <authorList>
            <person name="Lee Y.M."/>
            <person name="Kim E.H."/>
            <person name="Lee H.K."/>
            <person name="Hong S.G."/>
        </authorList>
    </citation>
    <scope>NUCLEOTIDE SEQUENCE [LARGE SCALE GENOMIC DNA]</scope>
    <source>
        <strain evidence="12 13">PAMC 26569</strain>
    </source>
</reference>
<evidence type="ECO:0000256" key="8">
    <source>
        <dbReference type="ARBA" id="ARBA00023047"/>
    </source>
</evidence>
<keyword evidence="7 10" id="KW-1133">Transmembrane helix</keyword>
<feature type="transmembrane region" description="Helical" evidence="10">
    <location>
        <begin position="145"/>
        <end position="167"/>
    </location>
</feature>
<keyword evidence="3" id="KW-0813">Transport</keyword>
<keyword evidence="9 10" id="KW-0472">Membrane</keyword>
<evidence type="ECO:0000256" key="7">
    <source>
        <dbReference type="ARBA" id="ARBA00022989"/>
    </source>
</evidence>
<dbReference type="GO" id="GO:0015920">
    <property type="term" value="P:lipopolysaccharide transport"/>
    <property type="evidence" value="ECO:0007669"/>
    <property type="project" value="TreeGrafter"/>
</dbReference>
<dbReference type="GO" id="GO:0140359">
    <property type="term" value="F:ABC-type transporter activity"/>
    <property type="evidence" value="ECO:0007669"/>
    <property type="project" value="InterPro"/>
</dbReference>
<feature type="transmembrane region" description="Helical" evidence="10">
    <location>
        <begin position="63"/>
        <end position="81"/>
    </location>
</feature>
<keyword evidence="5" id="KW-0762">Sugar transport</keyword>
<dbReference type="RefSeq" id="WP_171835883.1">
    <property type="nucleotide sequence ID" value="NZ_CP053708.1"/>
</dbReference>
<evidence type="ECO:0000256" key="1">
    <source>
        <dbReference type="ARBA" id="ARBA00004651"/>
    </source>
</evidence>